<keyword evidence="1" id="KW-0472">Membrane</keyword>
<dbReference type="OrthoDB" id="32344at2759"/>
<feature type="transmembrane region" description="Helical" evidence="1">
    <location>
        <begin position="156"/>
        <end position="174"/>
    </location>
</feature>
<sequence>MCYSFFIQSMYLSLLQSFSNKIIFYPIDTCPFLTQFTFIKVVVFSSVQVVFGLLSPFLQCFLSSLLLLIISFRHHLHPFYFLFPSSSHTDLSGVLYPSNDVKLSLTLLFHSDEIHNVSKLHTISKKLIKWIFLILFFIQWISFLLCYIIANYIVFYGIAFLYFLIVILSFYLSFSSSSSSPPQPNPSPLYDVLNQLLPVLTQTKCEFTQITIYITSQYYSFEYIQPFLQSSQLANNYILVFDQIGDEILLLRSTTKHHTNDQLNNTIEDAADAEGITLTKCSRSSPSSMLLSRSFKTSVITSRNNYSLMKKDETKIKHIVKLISRMVVQVDRIGIE</sequence>
<feature type="transmembrane region" description="Helical" evidence="1">
    <location>
        <begin position="127"/>
        <end position="150"/>
    </location>
</feature>
<keyword evidence="1" id="KW-0812">Transmembrane</keyword>
<dbReference type="EMBL" id="DS549903">
    <property type="protein sequence ID" value="EDR24549.1"/>
    <property type="molecule type" value="Genomic_DNA"/>
</dbReference>
<dbReference type="VEuPathDB" id="AmoebaDB:EDI_231820"/>
<dbReference type="eggNOG" id="ENOG502RC9H">
    <property type="taxonomic scope" value="Eukaryota"/>
</dbReference>
<proteinExistence type="predicted"/>
<accession>B0ELP9</accession>
<gene>
    <name evidence="2" type="ORF">EDI_231820</name>
</gene>
<evidence type="ECO:0000313" key="3">
    <source>
        <dbReference type="Proteomes" id="UP000008076"/>
    </source>
</evidence>
<dbReference type="GeneID" id="5884212"/>
<dbReference type="AlphaFoldDB" id="B0ELP9"/>
<dbReference type="KEGG" id="edi:EDI_231820"/>
<reference evidence="3" key="1">
    <citation type="submission" date="2007-12" db="EMBL/GenBank/DDBJ databases">
        <title>Annotation of Entamoeba dispar SAW760.</title>
        <authorList>
            <person name="Lorenzi H."/>
            <person name="Inman J."/>
            <person name="Schobel S."/>
            <person name="Amedeo P."/>
            <person name="Caler E."/>
        </authorList>
    </citation>
    <scope>NUCLEOTIDE SEQUENCE [LARGE SCALE GENOMIC DNA]</scope>
    <source>
        <strain evidence="3">ATCC PRA-260 / SAW760</strain>
    </source>
</reference>
<keyword evidence="1" id="KW-1133">Transmembrane helix</keyword>
<evidence type="ECO:0000256" key="1">
    <source>
        <dbReference type="SAM" id="Phobius"/>
    </source>
</evidence>
<evidence type="ECO:0008006" key="4">
    <source>
        <dbReference type="Google" id="ProtNLM"/>
    </source>
</evidence>
<organism evidence="3">
    <name type="scientific">Entamoeba dispar (strain ATCC PRA-260 / SAW760)</name>
    <dbReference type="NCBI Taxonomy" id="370354"/>
    <lineage>
        <taxon>Eukaryota</taxon>
        <taxon>Amoebozoa</taxon>
        <taxon>Evosea</taxon>
        <taxon>Archamoebae</taxon>
        <taxon>Mastigamoebida</taxon>
        <taxon>Entamoebidae</taxon>
        <taxon>Entamoeba</taxon>
    </lineage>
</organism>
<feature type="transmembrane region" description="Helical" evidence="1">
    <location>
        <begin position="49"/>
        <end position="70"/>
    </location>
</feature>
<protein>
    <recommendedName>
        <fullName evidence="4">Transmembrane protein</fullName>
    </recommendedName>
</protein>
<keyword evidence="3" id="KW-1185">Reference proteome</keyword>
<dbReference type="Proteomes" id="UP000008076">
    <property type="component" value="Unassembled WGS sequence"/>
</dbReference>
<name>B0ELP9_ENTDS</name>
<evidence type="ECO:0000313" key="2">
    <source>
        <dbReference type="EMBL" id="EDR24549.1"/>
    </source>
</evidence>
<dbReference type="RefSeq" id="XP_001739085.1">
    <property type="nucleotide sequence ID" value="XM_001739033.1"/>
</dbReference>
<dbReference type="OMA" id="NCYYTHE"/>
<feature type="transmembrane region" description="Helical" evidence="1">
    <location>
        <begin position="22"/>
        <end position="43"/>
    </location>
</feature>